<dbReference type="InterPro" id="IPR015424">
    <property type="entry name" value="PyrdxlP-dep_Trfase"/>
</dbReference>
<dbReference type="SUPFAM" id="SSF53383">
    <property type="entry name" value="PLP-dependent transferases"/>
    <property type="match status" value="1"/>
</dbReference>
<dbReference type="AlphaFoldDB" id="A0A7I7QC81"/>
<dbReference type="Pfam" id="PF00266">
    <property type="entry name" value="Aminotran_5"/>
    <property type="match status" value="1"/>
</dbReference>
<dbReference type="InterPro" id="IPR015422">
    <property type="entry name" value="PyrdxlP-dep_Trfase_small"/>
</dbReference>
<evidence type="ECO:0000313" key="2">
    <source>
        <dbReference type="EMBL" id="BBY23915.1"/>
    </source>
</evidence>
<protein>
    <submittedName>
        <fullName evidence="2">Cysteine desulfurase-like protein</fullName>
    </submittedName>
</protein>
<evidence type="ECO:0000313" key="3">
    <source>
        <dbReference type="Proteomes" id="UP000467130"/>
    </source>
</evidence>
<dbReference type="Gene3D" id="3.40.640.10">
    <property type="entry name" value="Type I PLP-dependent aspartate aminotransferase-like (Major domain)"/>
    <property type="match status" value="1"/>
</dbReference>
<accession>A0A7I7QC81</accession>
<reference evidence="2 3" key="1">
    <citation type="journal article" date="2019" name="Emerg. Microbes Infect.">
        <title>Comprehensive subspecies identification of 175 nontuberculous mycobacteria species based on 7547 genomic profiles.</title>
        <authorList>
            <person name="Matsumoto Y."/>
            <person name="Kinjo T."/>
            <person name="Motooka D."/>
            <person name="Nabeya D."/>
            <person name="Jung N."/>
            <person name="Uechi K."/>
            <person name="Horii T."/>
            <person name="Iida T."/>
            <person name="Fujita J."/>
            <person name="Nakamura S."/>
        </authorList>
    </citation>
    <scope>NUCLEOTIDE SEQUENCE [LARGE SCALE GENOMIC DNA]</scope>
    <source>
        <strain evidence="2 3">JCM 17783</strain>
    </source>
</reference>
<dbReference type="PANTHER" id="PTHR43586">
    <property type="entry name" value="CYSTEINE DESULFURASE"/>
    <property type="match status" value="1"/>
</dbReference>
<feature type="domain" description="Aminotransferase class V" evidence="1">
    <location>
        <begin position="23"/>
        <end position="390"/>
    </location>
</feature>
<dbReference type="EMBL" id="AP022587">
    <property type="protein sequence ID" value="BBY23915.1"/>
    <property type="molecule type" value="Genomic_DNA"/>
</dbReference>
<dbReference type="Proteomes" id="UP000467130">
    <property type="component" value="Chromosome"/>
</dbReference>
<dbReference type="PANTHER" id="PTHR43586:SF21">
    <property type="entry name" value="PYRIDOXAL PHOSPHATE (PLP)-DEPENDENT ASPARTATE AMINOTRANSFERASE SUPERFAMILY"/>
    <property type="match status" value="1"/>
</dbReference>
<proteinExistence type="predicted"/>
<keyword evidence="3" id="KW-1185">Reference proteome</keyword>
<sequence length="398" mass="41780">MAYDVARVRGLHPSLGDGWVHFDAPTGMLIPDSVATTVSTAFRRSSVTTAGAHPSAQRSAAVLDAARAAVADLFNADPAGIVLGADRAILLSSLAEASSSRAGLGYEVVVSRLDDEANIAPWLRAAHRYGAKVKWAEVDIETGELPTWQWESLIGKSTRLVAVTSASGTLGTVTDLRAMTKLVHDVGGLVIVDHSAAAPYRLLDIKEAEVDVVAVNALAWGGPPVGAIVFRDPALINSFSSVSTDPNATGPARLEVGAHQFGLLGGVVASIEYLAALDESVRGSRRERLSVSMQSAASYLNRIFDYLMVSLRSLPLMMLIGRPEVRIPLISFALQGVPAERVVQRLADNGILAVSSESSRVLEALGANDVGGAVTVGLAHYSTMAEVDQLVRALASLG</sequence>
<gene>
    <name evidence="2" type="ORF">MSTO_41200</name>
</gene>
<dbReference type="RefSeq" id="WP_163791541.1">
    <property type="nucleotide sequence ID" value="NZ_AP022587.1"/>
</dbReference>
<dbReference type="InterPro" id="IPR011340">
    <property type="entry name" value="Cys_dSase-rel"/>
</dbReference>
<name>A0A7I7QC81_9MYCO</name>
<dbReference type="InterPro" id="IPR015421">
    <property type="entry name" value="PyrdxlP-dep_Trfase_major"/>
</dbReference>
<dbReference type="InterPro" id="IPR000192">
    <property type="entry name" value="Aminotrans_V_dom"/>
</dbReference>
<dbReference type="KEGG" id="msto:MSTO_41200"/>
<dbReference type="Gene3D" id="3.90.1150.10">
    <property type="entry name" value="Aspartate Aminotransferase, domain 1"/>
    <property type="match status" value="1"/>
</dbReference>
<dbReference type="NCBIfam" id="TIGR01976">
    <property type="entry name" value="am_tr_V_VC1184"/>
    <property type="match status" value="1"/>
</dbReference>
<organism evidence="2 3">
    <name type="scientific">Mycobacterium stomatepiae</name>
    <dbReference type="NCBI Taxonomy" id="470076"/>
    <lineage>
        <taxon>Bacteria</taxon>
        <taxon>Bacillati</taxon>
        <taxon>Actinomycetota</taxon>
        <taxon>Actinomycetes</taxon>
        <taxon>Mycobacteriales</taxon>
        <taxon>Mycobacteriaceae</taxon>
        <taxon>Mycobacterium</taxon>
        <taxon>Mycobacterium simiae complex</taxon>
    </lineage>
</organism>
<evidence type="ECO:0000259" key="1">
    <source>
        <dbReference type="Pfam" id="PF00266"/>
    </source>
</evidence>